<dbReference type="EMBL" id="SJPW01000002">
    <property type="protein sequence ID" value="TWU59010.1"/>
    <property type="molecule type" value="Genomic_DNA"/>
</dbReference>
<organism evidence="2 3">
    <name type="scientific">Rubripirellula tenax</name>
    <dbReference type="NCBI Taxonomy" id="2528015"/>
    <lineage>
        <taxon>Bacteria</taxon>
        <taxon>Pseudomonadati</taxon>
        <taxon>Planctomycetota</taxon>
        <taxon>Planctomycetia</taxon>
        <taxon>Pirellulales</taxon>
        <taxon>Pirellulaceae</taxon>
        <taxon>Rubripirellula</taxon>
    </lineage>
</organism>
<evidence type="ECO:0000313" key="2">
    <source>
        <dbReference type="EMBL" id="TWU59010.1"/>
    </source>
</evidence>
<dbReference type="RefSeq" id="WP_146456302.1">
    <property type="nucleotide sequence ID" value="NZ_SJPW01000002.1"/>
</dbReference>
<gene>
    <name evidence="2" type="ORF">Poly51_17950</name>
</gene>
<feature type="region of interest" description="Disordered" evidence="1">
    <location>
        <begin position="1"/>
        <end position="44"/>
    </location>
</feature>
<dbReference type="OrthoDB" id="284142at2"/>
<dbReference type="Proteomes" id="UP000318288">
    <property type="component" value="Unassembled WGS sequence"/>
</dbReference>
<name>A0A5C6FEI4_9BACT</name>
<proteinExistence type="predicted"/>
<feature type="compositionally biased region" description="Basic and acidic residues" evidence="1">
    <location>
        <begin position="1"/>
        <end position="16"/>
    </location>
</feature>
<comment type="caution">
    <text evidence="2">The sequence shown here is derived from an EMBL/GenBank/DDBJ whole genome shotgun (WGS) entry which is preliminary data.</text>
</comment>
<accession>A0A5C6FEI4</accession>
<sequence>MSKNDDLKRRLKAADRRRARRPLASASTANSAVAYGDEDSSSTNRVDVTGLCIVEILKLDDKRTFRDSEVLTAMRSCLTGGTPSSAEAQLLSQRFEAISQREDVSEREYRDALQGLVRNALNHRNQDDDSAFIQFLSVLAS</sequence>
<evidence type="ECO:0000313" key="3">
    <source>
        <dbReference type="Proteomes" id="UP000318288"/>
    </source>
</evidence>
<evidence type="ECO:0000256" key="1">
    <source>
        <dbReference type="SAM" id="MobiDB-lite"/>
    </source>
</evidence>
<protein>
    <submittedName>
        <fullName evidence="2">Uncharacterized protein</fullName>
    </submittedName>
</protein>
<keyword evidence="3" id="KW-1185">Reference proteome</keyword>
<dbReference type="AlphaFoldDB" id="A0A5C6FEI4"/>
<reference evidence="2 3" key="1">
    <citation type="submission" date="2019-02" db="EMBL/GenBank/DDBJ databases">
        <title>Deep-cultivation of Planctomycetes and their phenomic and genomic characterization uncovers novel biology.</title>
        <authorList>
            <person name="Wiegand S."/>
            <person name="Jogler M."/>
            <person name="Boedeker C."/>
            <person name="Pinto D."/>
            <person name="Vollmers J."/>
            <person name="Rivas-Marin E."/>
            <person name="Kohn T."/>
            <person name="Peeters S.H."/>
            <person name="Heuer A."/>
            <person name="Rast P."/>
            <person name="Oberbeckmann S."/>
            <person name="Bunk B."/>
            <person name="Jeske O."/>
            <person name="Meyerdierks A."/>
            <person name="Storesund J.E."/>
            <person name="Kallscheuer N."/>
            <person name="Luecker S."/>
            <person name="Lage O.M."/>
            <person name="Pohl T."/>
            <person name="Merkel B.J."/>
            <person name="Hornburger P."/>
            <person name="Mueller R.-W."/>
            <person name="Bruemmer F."/>
            <person name="Labrenz M."/>
            <person name="Spormann A.M."/>
            <person name="Op Den Camp H."/>
            <person name="Overmann J."/>
            <person name="Amann R."/>
            <person name="Jetten M.S.M."/>
            <person name="Mascher T."/>
            <person name="Medema M.H."/>
            <person name="Devos D.P."/>
            <person name="Kaster A.-K."/>
            <person name="Ovreas L."/>
            <person name="Rohde M."/>
            <person name="Galperin M.Y."/>
            <person name="Jogler C."/>
        </authorList>
    </citation>
    <scope>NUCLEOTIDE SEQUENCE [LARGE SCALE GENOMIC DNA]</scope>
    <source>
        <strain evidence="2 3">Poly51</strain>
    </source>
</reference>